<dbReference type="GO" id="GO:1990481">
    <property type="term" value="P:mRNA pseudouridine synthesis"/>
    <property type="evidence" value="ECO:0007669"/>
    <property type="project" value="TreeGrafter"/>
</dbReference>
<comment type="catalytic activity">
    <reaction evidence="1">
        <text>a uridine in mRNA = a pseudouridine in mRNA</text>
        <dbReference type="Rhea" id="RHEA:56644"/>
        <dbReference type="Rhea" id="RHEA-COMP:14658"/>
        <dbReference type="Rhea" id="RHEA-COMP:14659"/>
        <dbReference type="ChEBI" id="CHEBI:65314"/>
        <dbReference type="ChEBI" id="CHEBI:65315"/>
    </reaction>
</comment>
<evidence type="ECO:0000259" key="7">
    <source>
        <dbReference type="Pfam" id="PF01509"/>
    </source>
</evidence>
<dbReference type="Pfam" id="PF01509">
    <property type="entry name" value="TruB_N"/>
    <property type="match status" value="1"/>
</dbReference>
<dbReference type="GO" id="GO:0006400">
    <property type="term" value="P:tRNA modification"/>
    <property type="evidence" value="ECO:0007669"/>
    <property type="project" value="TreeGrafter"/>
</dbReference>
<sequence>MSPASPATPSVTPSTASPILEGVFAISKPAGITSAQVIRDVQTHFNPSALFAPWMQREKERQQQNQRGSQKKRKSWKQRQPLQVKIGHGGTLDPMATGILILGVGSGTKSLPSFLECTKSYETVALFGAATDSYDTEGKIVARKPYSHVTRELVESGLEKFKGKIMQRPPIFSAKRIQGKRLYEYAREGLPLPDGYKIEECAVEVKELGLTGWYEGGSHSYQWPMEEAQGQEKNIIDGVLDLKDEGNETTAQQDAPGSMKRKHEEVEATVGGAITDQEQSNVETDASLSSSPSKRRKASPQPTADGAADEVLASGALPADNTTATTFNTVEAAVSSNPASQDANTLVSLPEEPALNANTTDSASTNVTQSSPSPPPCPAPAARISMTTTSGFYVRSLCHDLAAALGSVACMASLIRTRQADFELGSQVLSYEDLAKGEDVWAPKVKGMLEAWGRKERELAEGNQKEEGDTEG</sequence>
<dbReference type="EMBL" id="NAJL01000059">
    <property type="protein sequence ID" value="TKA23233.1"/>
    <property type="molecule type" value="Genomic_DNA"/>
</dbReference>
<dbReference type="InterPro" id="IPR002501">
    <property type="entry name" value="PsdUridine_synth_N"/>
</dbReference>
<dbReference type="Gene3D" id="3.30.2350.10">
    <property type="entry name" value="Pseudouridine synthase"/>
    <property type="match status" value="2"/>
</dbReference>
<evidence type="ECO:0000256" key="4">
    <source>
        <dbReference type="ARBA" id="ARBA00022694"/>
    </source>
</evidence>
<gene>
    <name evidence="8" type="ORF">B0A50_07626</name>
</gene>
<dbReference type="PANTHER" id="PTHR13767">
    <property type="entry name" value="TRNA-PSEUDOURIDINE SYNTHASE"/>
    <property type="match status" value="1"/>
</dbReference>
<dbReference type="InterPro" id="IPR014780">
    <property type="entry name" value="tRNA_psdUridine_synth_TruB"/>
</dbReference>
<dbReference type="GO" id="GO:0005634">
    <property type="term" value="C:nucleus"/>
    <property type="evidence" value="ECO:0007669"/>
    <property type="project" value="TreeGrafter"/>
</dbReference>
<keyword evidence="9" id="KW-1185">Reference proteome</keyword>
<feature type="region of interest" description="Disordered" evidence="6">
    <location>
        <begin position="355"/>
        <end position="379"/>
    </location>
</feature>
<dbReference type="InterPro" id="IPR020103">
    <property type="entry name" value="PsdUridine_synth_cat_dom_sf"/>
</dbReference>
<evidence type="ECO:0000256" key="3">
    <source>
        <dbReference type="ARBA" id="ARBA00012787"/>
    </source>
</evidence>
<proteinExistence type="inferred from homology"/>
<protein>
    <recommendedName>
        <fullName evidence="3">tRNA pseudouridine(55) synthase</fullName>
        <ecNumber evidence="3">5.4.99.25</ecNumber>
    </recommendedName>
</protein>
<dbReference type="GO" id="GO:0160148">
    <property type="term" value="F:tRNA pseudouridine(55) synthase activity"/>
    <property type="evidence" value="ECO:0007669"/>
    <property type="project" value="UniProtKB-EC"/>
</dbReference>
<dbReference type="OrthoDB" id="9995526at2759"/>
<dbReference type="HAMAP" id="MF_01080">
    <property type="entry name" value="TruB_bact"/>
    <property type="match status" value="1"/>
</dbReference>
<evidence type="ECO:0000256" key="1">
    <source>
        <dbReference type="ARBA" id="ARBA00001166"/>
    </source>
</evidence>
<comment type="caution">
    <text evidence="8">The sequence shown here is derived from an EMBL/GenBank/DDBJ whole genome shotgun (WGS) entry which is preliminary data.</text>
</comment>
<feature type="region of interest" description="Disordered" evidence="6">
    <location>
        <begin position="57"/>
        <end position="81"/>
    </location>
</feature>
<comment type="similarity">
    <text evidence="2">Belongs to the pseudouridine synthase TruB family.</text>
</comment>
<evidence type="ECO:0000256" key="2">
    <source>
        <dbReference type="ARBA" id="ARBA00008999"/>
    </source>
</evidence>
<organism evidence="8 9">
    <name type="scientific">Salinomyces thailandicus</name>
    <dbReference type="NCBI Taxonomy" id="706561"/>
    <lineage>
        <taxon>Eukaryota</taxon>
        <taxon>Fungi</taxon>
        <taxon>Dikarya</taxon>
        <taxon>Ascomycota</taxon>
        <taxon>Pezizomycotina</taxon>
        <taxon>Dothideomycetes</taxon>
        <taxon>Dothideomycetidae</taxon>
        <taxon>Mycosphaerellales</taxon>
        <taxon>Teratosphaeriaceae</taxon>
        <taxon>Salinomyces</taxon>
    </lineage>
</organism>
<name>A0A4U0TMM9_9PEZI</name>
<dbReference type="AlphaFoldDB" id="A0A4U0TMM9"/>
<feature type="domain" description="Pseudouridine synthase II N-terminal" evidence="7">
    <location>
        <begin position="84"/>
        <end position="211"/>
    </location>
</feature>
<dbReference type="GO" id="GO:0003723">
    <property type="term" value="F:RNA binding"/>
    <property type="evidence" value="ECO:0007669"/>
    <property type="project" value="InterPro"/>
</dbReference>
<reference evidence="8 9" key="1">
    <citation type="submission" date="2017-03" db="EMBL/GenBank/DDBJ databases">
        <title>Genomes of endolithic fungi from Antarctica.</title>
        <authorList>
            <person name="Coleine C."/>
            <person name="Masonjones S."/>
            <person name="Stajich J.E."/>
        </authorList>
    </citation>
    <scope>NUCLEOTIDE SEQUENCE [LARGE SCALE GENOMIC DNA]</scope>
    <source>
        <strain evidence="8 9">CCFEE 6315</strain>
    </source>
</reference>
<feature type="compositionally biased region" description="Polar residues" evidence="6">
    <location>
        <begin position="356"/>
        <end position="369"/>
    </location>
</feature>
<evidence type="ECO:0000256" key="6">
    <source>
        <dbReference type="SAM" id="MobiDB-lite"/>
    </source>
</evidence>
<dbReference type="Proteomes" id="UP000308549">
    <property type="component" value="Unassembled WGS sequence"/>
</dbReference>
<keyword evidence="4" id="KW-0819">tRNA processing</keyword>
<dbReference type="PANTHER" id="PTHR13767:SF2">
    <property type="entry name" value="PSEUDOURIDYLATE SYNTHASE TRUB1"/>
    <property type="match status" value="1"/>
</dbReference>
<evidence type="ECO:0000256" key="5">
    <source>
        <dbReference type="ARBA" id="ARBA00023235"/>
    </source>
</evidence>
<dbReference type="EC" id="5.4.99.25" evidence="3"/>
<evidence type="ECO:0000313" key="9">
    <source>
        <dbReference type="Proteomes" id="UP000308549"/>
    </source>
</evidence>
<keyword evidence="5" id="KW-0413">Isomerase</keyword>
<feature type="region of interest" description="Disordered" evidence="6">
    <location>
        <begin position="248"/>
        <end position="307"/>
    </location>
</feature>
<dbReference type="SUPFAM" id="SSF55120">
    <property type="entry name" value="Pseudouridine synthase"/>
    <property type="match status" value="1"/>
</dbReference>
<evidence type="ECO:0000313" key="8">
    <source>
        <dbReference type="EMBL" id="TKA23233.1"/>
    </source>
</evidence>
<accession>A0A4U0TMM9</accession>